<protein>
    <submittedName>
        <fullName evidence="1">Uncharacterized protein</fullName>
    </submittedName>
</protein>
<name>A0A6J5T7N1_9CAUD</name>
<proteinExistence type="predicted"/>
<accession>A0A6J5T7N1</accession>
<reference evidence="1" key="1">
    <citation type="submission" date="2020-05" db="EMBL/GenBank/DDBJ databases">
        <authorList>
            <person name="Chiriac C."/>
            <person name="Salcher M."/>
            <person name="Ghai R."/>
            <person name="Kavagutti S V."/>
        </authorList>
    </citation>
    <scope>NUCLEOTIDE SEQUENCE</scope>
</reference>
<evidence type="ECO:0000313" key="1">
    <source>
        <dbReference type="EMBL" id="CAB4240771.1"/>
    </source>
</evidence>
<dbReference type="EMBL" id="LR797815">
    <property type="protein sequence ID" value="CAB4240771.1"/>
    <property type="molecule type" value="Genomic_DNA"/>
</dbReference>
<organism evidence="1">
    <name type="scientific">uncultured Caudovirales phage</name>
    <dbReference type="NCBI Taxonomy" id="2100421"/>
    <lineage>
        <taxon>Viruses</taxon>
        <taxon>Duplodnaviria</taxon>
        <taxon>Heunggongvirae</taxon>
        <taxon>Uroviricota</taxon>
        <taxon>Caudoviricetes</taxon>
        <taxon>Peduoviridae</taxon>
        <taxon>Maltschvirus</taxon>
        <taxon>Maltschvirus maltsch</taxon>
    </lineage>
</organism>
<sequence>MKEHYIRGKILDFVGKLRIQKKIDEAKLERSISRIEHMVTLELERSLKEVQRHMTDYIGQAVRKEML</sequence>
<gene>
    <name evidence="1" type="ORF">UFOVP23_13</name>
</gene>